<dbReference type="Pfam" id="PF01764">
    <property type="entry name" value="Lipase_3"/>
    <property type="match status" value="1"/>
</dbReference>
<dbReference type="EMBL" id="JAAVMX010000001">
    <property type="protein sequence ID" value="KAF4513523.1"/>
    <property type="molecule type" value="Genomic_DNA"/>
</dbReference>
<feature type="domain" description="Fungal lipase-type" evidence="4">
    <location>
        <begin position="98"/>
        <end position="229"/>
    </location>
</feature>
<dbReference type="Gene3D" id="3.40.50.1820">
    <property type="entry name" value="alpha/beta hydrolase"/>
    <property type="match status" value="1"/>
</dbReference>
<name>A0A8H4Q095_9HYPO</name>
<feature type="chain" id="PRO_5034503489" description="Fungal lipase-type domain-containing protein" evidence="3">
    <location>
        <begin position="19"/>
        <end position="316"/>
    </location>
</feature>
<accession>A0A8H4Q095</accession>
<dbReference type="GO" id="GO:0006629">
    <property type="term" value="P:lipid metabolic process"/>
    <property type="evidence" value="ECO:0007669"/>
    <property type="project" value="InterPro"/>
</dbReference>
<dbReference type="GO" id="GO:0016787">
    <property type="term" value="F:hydrolase activity"/>
    <property type="evidence" value="ECO:0007669"/>
    <property type="project" value="UniProtKB-KW"/>
</dbReference>
<protein>
    <recommendedName>
        <fullName evidence="4">Fungal lipase-type domain-containing protein</fullName>
    </recommendedName>
</protein>
<dbReference type="PANTHER" id="PTHR46640">
    <property type="entry name" value="TRIACYLGLYCEROL LIPASE, PUTATIVE (AFU_ORTHOLOGUE AFUA_6G06510)-RELATED"/>
    <property type="match status" value="1"/>
</dbReference>
<dbReference type="Proteomes" id="UP000557566">
    <property type="component" value="Unassembled WGS sequence"/>
</dbReference>
<comment type="caution">
    <text evidence="5">The sequence shown here is derived from an EMBL/GenBank/DDBJ whole genome shotgun (WGS) entry which is preliminary data.</text>
</comment>
<organism evidence="5 6">
    <name type="scientific">Ophiocordyceps sinensis</name>
    <dbReference type="NCBI Taxonomy" id="72228"/>
    <lineage>
        <taxon>Eukaryota</taxon>
        <taxon>Fungi</taxon>
        <taxon>Dikarya</taxon>
        <taxon>Ascomycota</taxon>
        <taxon>Pezizomycotina</taxon>
        <taxon>Sordariomycetes</taxon>
        <taxon>Hypocreomycetidae</taxon>
        <taxon>Hypocreales</taxon>
        <taxon>Ophiocordycipitaceae</taxon>
        <taxon>Ophiocordyceps</taxon>
    </lineage>
</organism>
<keyword evidence="2" id="KW-0378">Hydrolase</keyword>
<keyword evidence="1 3" id="KW-0732">Signal</keyword>
<dbReference type="CDD" id="cd00519">
    <property type="entry name" value="Lipase_3"/>
    <property type="match status" value="1"/>
</dbReference>
<dbReference type="SUPFAM" id="SSF53474">
    <property type="entry name" value="alpha/beta-Hydrolases"/>
    <property type="match status" value="1"/>
</dbReference>
<evidence type="ECO:0000256" key="1">
    <source>
        <dbReference type="ARBA" id="ARBA00022729"/>
    </source>
</evidence>
<evidence type="ECO:0000313" key="5">
    <source>
        <dbReference type="EMBL" id="KAF4513523.1"/>
    </source>
</evidence>
<evidence type="ECO:0000256" key="3">
    <source>
        <dbReference type="SAM" id="SignalP"/>
    </source>
</evidence>
<feature type="signal peptide" evidence="3">
    <location>
        <begin position="1"/>
        <end position="18"/>
    </location>
</feature>
<dbReference type="InterPro" id="IPR051299">
    <property type="entry name" value="AB_hydrolase_lip/est"/>
</dbReference>
<proteinExistence type="predicted"/>
<dbReference type="InterPro" id="IPR002921">
    <property type="entry name" value="Fungal_lipase-type"/>
</dbReference>
<reference evidence="5 6" key="1">
    <citation type="journal article" date="2020" name="Genome Biol. Evol.">
        <title>A new high-quality draft genome assembly of the Chinese cordyceps Ophiocordyceps sinensis.</title>
        <authorList>
            <person name="Shu R."/>
            <person name="Zhang J."/>
            <person name="Meng Q."/>
            <person name="Zhang H."/>
            <person name="Zhou G."/>
            <person name="Li M."/>
            <person name="Wu P."/>
            <person name="Zhao Y."/>
            <person name="Chen C."/>
            <person name="Qin Q."/>
        </authorList>
    </citation>
    <scope>NUCLEOTIDE SEQUENCE [LARGE SCALE GENOMIC DNA]</scope>
    <source>
        <strain evidence="5 6">IOZ07</strain>
    </source>
</reference>
<keyword evidence="6" id="KW-1185">Reference proteome</keyword>
<dbReference type="OrthoDB" id="426718at2759"/>
<dbReference type="InterPro" id="IPR029058">
    <property type="entry name" value="AB_hydrolase_fold"/>
</dbReference>
<evidence type="ECO:0000259" key="4">
    <source>
        <dbReference type="Pfam" id="PF01764"/>
    </source>
</evidence>
<evidence type="ECO:0000313" key="6">
    <source>
        <dbReference type="Proteomes" id="UP000557566"/>
    </source>
</evidence>
<sequence>MQLRITLILFWVAGIASGLAVDIRQDAEQFETFARYSFAAYCPELHDGKTGTGVCTTDKQGTPCAGFDGVTTTAEFTGAGDNGIGGFVAVDEARGVIVVALKGTDNIRELAMDAAIAQVESDLCQGCKVHQGFNEGFKSVRAPLEAALVAQMNQTGRRAFRVVVTGHSLGASVAMLAGAGLRSRGVALDMYLYGCPFTGDASLADFVSSQPGLTARITNGRDVVTGIPRRGLVPNQRYTHVFPEFWYERGLALPGLYRDAQPRVCRSAGECTSADCGKPQNGLLLSGCSLADHGFYAGGGSFRPCGGEAGLPWQKG</sequence>
<dbReference type="AlphaFoldDB" id="A0A8H4Q095"/>
<gene>
    <name evidence="5" type="ORF">G6O67_000786</name>
</gene>
<dbReference type="PANTHER" id="PTHR46640:SF1">
    <property type="entry name" value="FUNGAL LIPASE-LIKE DOMAIN-CONTAINING PROTEIN-RELATED"/>
    <property type="match status" value="1"/>
</dbReference>
<evidence type="ECO:0000256" key="2">
    <source>
        <dbReference type="ARBA" id="ARBA00022801"/>
    </source>
</evidence>